<reference evidence="1" key="1">
    <citation type="submission" date="2017-09" db="EMBL/GenBank/DDBJ databases">
        <title>Polyketide synthases of a Diaporthe helianthi virulent isolate.</title>
        <authorList>
            <person name="Baroncelli R."/>
        </authorList>
    </citation>
    <scope>NUCLEOTIDE SEQUENCE [LARGE SCALE GENOMIC DNA]</scope>
    <source>
        <strain evidence="1">7/96</strain>
    </source>
</reference>
<dbReference type="InParanoid" id="A0A2P5I8V0"/>
<sequence length="106" mass="11428">MPSSTPFRQEKFLPFRLGSFGKAKCVRPSVRPPCFSTTAQDNQSYLTLASRSKHLPAHTQSAILPLDCSLVSQPMHPTISSISISISTSTSTSTYAANGNGKLRLS</sequence>
<evidence type="ECO:0000313" key="2">
    <source>
        <dbReference type="Proteomes" id="UP000094444"/>
    </source>
</evidence>
<proteinExistence type="predicted"/>
<accession>A0A2P5I8V0</accession>
<gene>
    <name evidence="1" type="ORF">DHEL01_v202667</name>
</gene>
<comment type="caution">
    <text evidence="1">The sequence shown here is derived from an EMBL/GenBank/DDBJ whole genome shotgun (WGS) entry which is preliminary data.</text>
</comment>
<organism evidence="1 2">
    <name type="scientific">Diaporthe helianthi</name>
    <dbReference type="NCBI Taxonomy" id="158607"/>
    <lineage>
        <taxon>Eukaryota</taxon>
        <taxon>Fungi</taxon>
        <taxon>Dikarya</taxon>
        <taxon>Ascomycota</taxon>
        <taxon>Pezizomycotina</taxon>
        <taxon>Sordariomycetes</taxon>
        <taxon>Sordariomycetidae</taxon>
        <taxon>Diaporthales</taxon>
        <taxon>Diaporthaceae</taxon>
        <taxon>Diaporthe</taxon>
    </lineage>
</organism>
<dbReference type="Proteomes" id="UP000094444">
    <property type="component" value="Unassembled WGS sequence"/>
</dbReference>
<name>A0A2P5I8V0_DIAHE</name>
<protein>
    <submittedName>
        <fullName evidence="1">Uncharacterized protein</fullName>
    </submittedName>
</protein>
<dbReference type="AlphaFoldDB" id="A0A2P5I8V0"/>
<evidence type="ECO:0000313" key="1">
    <source>
        <dbReference type="EMBL" id="POS78925.1"/>
    </source>
</evidence>
<dbReference type="EMBL" id="MAVT02000149">
    <property type="protein sequence ID" value="POS78925.1"/>
    <property type="molecule type" value="Genomic_DNA"/>
</dbReference>
<keyword evidence="2" id="KW-1185">Reference proteome</keyword>